<dbReference type="EMBL" id="JACBZX010000001">
    <property type="protein sequence ID" value="NYG38376.1"/>
    <property type="molecule type" value="Genomic_DNA"/>
</dbReference>
<dbReference type="SUPFAM" id="SSF52821">
    <property type="entry name" value="Rhodanese/Cell cycle control phosphatase"/>
    <property type="match status" value="1"/>
</dbReference>
<organism evidence="2 3">
    <name type="scientific">Janibacter alkaliphilus</name>
    <dbReference type="NCBI Taxonomy" id="1069963"/>
    <lineage>
        <taxon>Bacteria</taxon>
        <taxon>Bacillati</taxon>
        <taxon>Actinomycetota</taxon>
        <taxon>Actinomycetes</taxon>
        <taxon>Micrococcales</taxon>
        <taxon>Intrasporangiaceae</taxon>
        <taxon>Janibacter</taxon>
    </lineage>
</organism>
<evidence type="ECO:0000313" key="3">
    <source>
        <dbReference type="Proteomes" id="UP000592181"/>
    </source>
</evidence>
<evidence type="ECO:0000259" key="1">
    <source>
        <dbReference type="PROSITE" id="PS50206"/>
    </source>
</evidence>
<protein>
    <submittedName>
        <fullName evidence="2">Rhodanese-related sulfurtransferase</fullName>
    </submittedName>
</protein>
<dbReference type="PROSITE" id="PS50206">
    <property type="entry name" value="RHODANESE_3"/>
    <property type="match status" value="1"/>
</dbReference>
<gene>
    <name evidence="2" type="ORF">BJY28_002845</name>
</gene>
<dbReference type="Pfam" id="PF00581">
    <property type="entry name" value="Rhodanese"/>
    <property type="match status" value="1"/>
</dbReference>
<evidence type="ECO:0000313" key="2">
    <source>
        <dbReference type="EMBL" id="NYG38376.1"/>
    </source>
</evidence>
<dbReference type="InterPro" id="IPR036873">
    <property type="entry name" value="Rhodanese-like_dom_sf"/>
</dbReference>
<comment type="caution">
    <text evidence="2">The sequence shown here is derived from an EMBL/GenBank/DDBJ whole genome shotgun (WGS) entry which is preliminary data.</text>
</comment>
<proteinExistence type="predicted"/>
<dbReference type="InterPro" id="IPR044240">
    <property type="entry name" value="STR4-like"/>
</dbReference>
<keyword evidence="2" id="KW-0808">Transferase</keyword>
<dbReference type="PANTHER" id="PTHR47377">
    <property type="entry name" value="RHODANESE-LIKE DOMAIN-CONTAINING PROTEIN 4, CHLOROPLASTIC"/>
    <property type="match status" value="1"/>
</dbReference>
<dbReference type="Proteomes" id="UP000592181">
    <property type="component" value="Unassembled WGS sequence"/>
</dbReference>
<name>A0A852X5T8_9MICO</name>
<dbReference type="SMART" id="SM00450">
    <property type="entry name" value="RHOD"/>
    <property type="match status" value="1"/>
</dbReference>
<dbReference type="PANTHER" id="PTHR47377:SF1">
    <property type="entry name" value="RHODANESE-LIKE DOMAIN-CONTAINING PROTEIN 4, CHLOROPLASTIC"/>
    <property type="match status" value="1"/>
</dbReference>
<reference evidence="2 3" key="1">
    <citation type="submission" date="2020-07" db="EMBL/GenBank/DDBJ databases">
        <title>Sequencing the genomes of 1000 actinobacteria strains.</title>
        <authorList>
            <person name="Klenk H.-P."/>
        </authorList>
    </citation>
    <scope>NUCLEOTIDE SEQUENCE [LARGE SCALE GENOMIC DNA]</scope>
    <source>
        <strain evidence="2 3">DSM 24723</strain>
    </source>
</reference>
<keyword evidence="3" id="KW-1185">Reference proteome</keyword>
<dbReference type="GO" id="GO:0016740">
    <property type="term" value="F:transferase activity"/>
    <property type="evidence" value="ECO:0007669"/>
    <property type="project" value="UniProtKB-KW"/>
</dbReference>
<dbReference type="RefSeq" id="WP_179463579.1">
    <property type="nucleotide sequence ID" value="NZ_JACBZX010000001.1"/>
</dbReference>
<dbReference type="AlphaFoldDB" id="A0A852X5T8"/>
<feature type="domain" description="Rhodanese" evidence="1">
    <location>
        <begin position="18"/>
        <end position="124"/>
    </location>
</feature>
<dbReference type="Gene3D" id="3.40.250.10">
    <property type="entry name" value="Rhodanese-like domain"/>
    <property type="match status" value="1"/>
</dbReference>
<dbReference type="InterPro" id="IPR001763">
    <property type="entry name" value="Rhodanese-like_dom"/>
</dbReference>
<accession>A0A852X5T8</accession>
<sequence>MSHAGDVSPQQAWDALSGDPDAVLVDVRTHAERTYVGVPDLSGLGARPVSVEWLGYPDGALNPNFLDELVAAGVDAGTPAYFLCRSGARSAAAASAATEAGWSAAHNVAEGFEGDLGEGGHRDVNGWQVAGLPWVQG</sequence>